<evidence type="ECO:0000313" key="1">
    <source>
        <dbReference type="EMBL" id="CAF1288449.1"/>
    </source>
</evidence>
<dbReference type="EMBL" id="CAJNOT010002145">
    <property type="protein sequence ID" value="CAF1288449.1"/>
    <property type="molecule type" value="Genomic_DNA"/>
</dbReference>
<proteinExistence type="predicted"/>
<comment type="caution">
    <text evidence="1">The sequence shown here is derived from an EMBL/GenBank/DDBJ whole genome shotgun (WGS) entry which is preliminary data.</text>
</comment>
<evidence type="ECO:0000313" key="2">
    <source>
        <dbReference type="EMBL" id="CAF3825053.1"/>
    </source>
</evidence>
<dbReference type="EMBL" id="CAJOBD010001700">
    <property type="protein sequence ID" value="CAF3825053.1"/>
    <property type="molecule type" value="Genomic_DNA"/>
</dbReference>
<evidence type="ECO:0008006" key="4">
    <source>
        <dbReference type="Google" id="ProtNLM"/>
    </source>
</evidence>
<protein>
    <recommendedName>
        <fullName evidence="4">PiggyBac transposable element-derived protein domain-containing protein</fullName>
    </recommendedName>
</protein>
<accession>A0A815CTN0</accession>
<dbReference type="Proteomes" id="UP000663864">
    <property type="component" value="Unassembled WGS sequence"/>
</dbReference>
<dbReference type="Proteomes" id="UP000663836">
    <property type="component" value="Unassembled WGS sequence"/>
</dbReference>
<sequence length="229" mass="26713">MNATHKSNLKQIRDTLLVDENEINNDFSDNQESDSESEYDFAVTESNDTFNSEHISEESDLSNFDIEQGDVVTASRPETLRKNDEILDEIVPHTILYAKRYFDQKIRSRQDSNSIRLDSHCWKPIDRIELESFIGLLIQSDVNRSDHEVLYDLWDISQSRPLYHIAAINSMTIWLCQNSEWNKGRTNTRRMFLSQLSMALSDSQNQRRSQQSRLKPKVKLALLSLGYHL</sequence>
<dbReference type="AlphaFoldDB" id="A0A815CTN0"/>
<organism evidence="1 3">
    <name type="scientific">Rotaria sordida</name>
    <dbReference type="NCBI Taxonomy" id="392033"/>
    <lineage>
        <taxon>Eukaryota</taxon>
        <taxon>Metazoa</taxon>
        <taxon>Spiralia</taxon>
        <taxon>Gnathifera</taxon>
        <taxon>Rotifera</taxon>
        <taxon>Eurotatoria</taxon>
        <taxon>Bdelloidea</taxon>
        <taxon>Philodinida</taxon>
        <taxon>Philodinidae</taxon>
        <taxon>Rotaria</taxon>
    </lineage>
</organism>
<name>A0A815CTN0_9BILA</name>
<gene>
    <name evidence="2" type="ORF">JBS370_LOCUS16701</name>
    <name evidence="1" type="ORF">ZHD862_LOCUS27315</name>
</gene>
<reference evidence="1" key="1">
    <citation type="submission" date="2021-02" db="EMBL/GenBank/DDBJ databases">
        <authorList>
            <person name="Nowell W R."/>
        </authorList>
    </citation>
    <scope>NUCLEOTIDE SEQUENCE</scope>
</reference>
<evidence type="ECO:0000313" key="3">
    <source>
        <dbReference type="Proteomes" id="UP000663864"/>
    </source>
</evidence>